<dbReference type="GO" id="GO:0015203">
    <property type="term" value="F:polyamine transmembrane transporter activity"/>
    <property type="evidence" value="ECO:0007669"/>
    <property type="project" value="UniProtKB-ARBA"/>
</dbReference>
<feature type="transmembrane region" description="Helical" evidence="9">
    <location>
        <begin position="322"/>
        <end position="343"/>
    </location>
</feature>
<evidence type="ECO:0000256" key="3">
    <source>
        <dbReference type="ARBA" id="ARBA00022475"/>
    </source>
</evidence>
<feature type="transmembrane region" description="Helical" evidence="9">
    <location>
        <begin position="193"/>
        <end position="211"/>
    </location>
</feature>
<feature type="transmembrane region" description="Helical" evidence="9">
    <location>
        <begin position="457"/>
        <end position="478"/>
    </location>
</feature>
<accession>L8HFM8</accession>
<keyword evidence="11" id="KW-1185">Reference proteome</keyword>
<evidence type="ECO:0000256" key="8">
    <source>
        <dbReference type="SAM" id="MobiDB-lite"/>
    </source>
</evidence>
<dbReference type="RefSeq" id="XP_004352759.1">
    <property type="nucleotide sequence ID" value="XM_004352707.1"/>
</dbReference>
<protein>
    <submittedName>
        <fullName evidence="10">Amino acid permease superfamily protein</fullName>
    </submittedName>
</protein>
<name>L8HFM8_ACACF</name>
<dbReference type="AlphaFoldDB" id="L8HFM8"/>
<dbReference type="GeneID" id="14924204"/>
<dbReference type="OrthoDB" id="16230at2759"/>
<feature type="transmembrane region" description="Helical" evidence="9">
    <location>
        <begin position="50"/>
        <end position="69"/>
    </location>
</feature>
<keyword evidence="5 9" id="KW-1133">Transmembrane helix</keyword>
<organism evidence="10 11">
    <name type="scientific">Acanthamoeba castellanii (strain ATCC 30010 / Neff)</name>
    <dbReference type="NCBI Taxonomy" id="1257118"/>
    <lineage>
        <taxon>Eukaryota</taxon>
        <taxon>Amoebozoa</taxon>
        <taxon>Discosea</taxon>
        <taxon>Longamoebia</taxon>
        <taxon>Centramoebida</taxon>
        <taxon>Acanthamoebidae</taxon>
        <taxon>Acanthamoeba</taxon>
    </lineage>
</organism>
<dbReference type="VEuPathDB" id="AmoebaDB:ACA1_068150"/>
<keyword evidence="2" id="KW-0813">Transport</keyword>
<keyword evidence="6 9" id="KW-0472">Membrane</keyword>
<evidence type="ECO:0000256" key="6">
    <source>
        <dbReference type="ARBA" id="ARBA00023136"/>
    </source>
</evidence>
<dbReference type="Proteomes" id="UP000011083">
    <property type="component" value="Unassembled WGS sequence"/>
</dbReference>
<evidence type="ECO:0000313" key="11">
    <source>
        <dbReference type="Proteomes" id="UP000011083"/>
    </source>
</evidence>
<evidence type="ECO:0000256" key="2">
    <source>
        <dbReference type="ARBA" id="ARBA00022448"/>
    </source>
</evidence>
<evidence type="ECO:0000256" key="7">
    <source>
        <dbReference type="ARBA" id="ARBA00024041"/>
    </source>
</evidence>
<evidence type="ECO:0000256" key="5">
    <source>
        <dbReference type="ARBA" id="ARBA00022989"/>
    </source>
</evidence>
<keyword evidence="4 9" id="KW-0812">Transmembrane</keyword>
<feature type="transmembrane region" description="Helical" evidence="9">
    <location>
        <begin position="373"/>
        <end position="393"/>
    </location>
</feature>
<dbReference type="GO" id="GO:0005886">
    <property type="term" value="C:plasma membrane"/>
    <property type="evidence" value="ECO:0007669"/>
    <property type="project" value="UniProtKB-SubCell"/>
</dbReference>
<dbReference type="PIRSF" id="PIRSF006060">
    <property type="entry name" value="AA_transporter"/>
    <property type="match status" value="1"/>
</dbReference>
<comment type="subcellular location">
    <subcellularLocation>
        <location evidence="1">Cell membrane</location>
        <topology evidence="1">Multi-pass membrane protein</topology>
    </subcellularLocation>
</comment>
<proteinExistence type="inferred from homology"/>
<feature type="transmembrane region" description="Helical" evidence="9">
    <location>
        <begin position="161"/>
        <end position="181"/>
    </location>
</feature>
<evidence type="ECO:0000313" key="10">
    <source>
        <dbReference type="EMBL" id="ELR23231.1"/>
    </source>
</evidence>
<dbReference type="PANTHER" id="PTHR45826:SF2">
    <property type="entry name" value="AMINO ACID TRANSPORTER"/>
    <property type="match status" value="1"/>
</dbReference>
<feature type="transmembrane region" description="Helical" evidence="9">
    <location>
        <begin position="81"/>
        <end position="101"/>
    </location>
</feature>
<feature type="transmembrane region" description="Helical" evidence="9">
    <location>
        <begin position="399"/>
        <end position="418"/>
    </location>
</feature>
<feature type="transmembrane region" description="Helical" evidence="9">
    <location>
        <begin position="430"/>
        <end position="451"/>
    </location>
</feature>
<dbReference type="Pfam" id="PF13520">
    <property type="entry name" value="AA_permease_2"/>
    <property type="match status" value="1"/>
</dbReference>
<gene>
    <name evidence="10" type="ORF">ACA1_068150</name>
</gene>
<dbReference type="InterPro" id="IPR002293">
    <property type="entry name" value="AA/rel_permease1"/>
</dbReference>
<dbReference type="KEGG" id="acan:ACA1_068150"/>
<evidence type="ECO:0000256" key="4">
    <source>
        <dbReference type="ARBA" id="ARBA00022692"/>
    </source>
</evidence>
<dbReference type="OMA" id="FPQDGGY"/>
<evidence type="ECO:0000256" key="9">
    <source>
        <dbReference type="SAM" id="Phobius"/>
    </source>
</evidence>
<comment type="similarity">
    <text evidence="7">Belongs to the amino acid-polyamine-organocation (APC) superfamily. Polyamine:cation symporter (PHS) (TC 2.A.3.12) family.</text>
</comment>
<dbReference type="PANTHER" id="PTHR45826">
    <property type="entry name" value="POLYAMINE TRANSPORTER PUT1"/>
    <property type="match status" value="1"/>
</dbReference>
<feature type="region of interest" description="Disordered" evidence="8">
    <location>
        <begin position="1"/>
        <end position="41"/>
    </location>
</feature>
<dbReference type="STRING" id="1257118.L8HFM8"/>
<feature type="transmembrane region" description="Helical" evidence="9">
    <location>
        <begin position="275"/>
        <end position="299"/>
    </location>
</feature>
<keyword evidence="3" id="KW-1003">Cell membrane</keyword>
<dbReference type="EMBL" id="KB007857">
    <property type="protein sequence ID" value="ELR23231.1"/>
    <property type="molecule type" value="Genomic_DNA"/>
</dbReference>
<feature type="transmembrane region" description="Helical" evidence="9">
    <location>
        <begin position="122"/>
        <end position="141"/>
    </location>
</feature>
<reference evidence="10 11" key="1">
    <citation type="journal article" date="2013" name="Genome Biol.">
        <title>Genome of Acanthamoeba castellanii highlights extensive lateral gene transfer and early evolution of tyrosine kinase signaling.</title>
        <authorList>
            <person name="Clarke M."/>
            <person name="Lohan A.J."/>
            <person name="Liu B."/>
            <person name="Lagkouvardos I."/>
            <person name="Roy S."/>
            <person name="Zafar N."/>
            <person name="Bertelli C."/>
            <person name="Schilde C."/>
            <person name="Kianianmomeni A."/>
            <person name="Burglin T.R."/>
            <person name="Frech C."/>
            <person name="Turcotte B."/>
            <person name="Kopec K.O."/>
            <person name="Synnott J.M."/>
            <person name="Choo C."/>
            <person name="Paponov I."/>
            <person name="Finkler A."/>
            <person name="Soon Heng Tan C."/>
            <person name="Hutchins A.P."/>
            <person name="Weinmeier T."/>
            <person name="Rattei T."/>
            <person name="Chu J.S."/>
            <person name="Gimenez G."/>
            <person name="Irimia M."/>
            <person name="Rigden D.J."/>
            <person name="Fitzpatrick D.A."/>
            <person name="Lorenzo-Morales J."/>
            <person name="Bateman A."/>
            <person name="Chiu C.H."/>
            <person name="Tang P."/>
            <person name="Hegemann P."/>
            <person name="Fromm H."/>
            <person name="Raoult D."/>
            <person name="Greub G."/>
            <person name="Miranda-Saavedra D."/>
            <person name="Chen N."/>
            <person name="Nash P."/>
            <person name="Ginger M.L."/>
            <person name="Horn M."/>
            <person name="Schaap P."/>
            <person name="Caler L."/>
            <person name="Loftus B."/>
        </authorList>
    </citation>
    <scope>NUCLEOTIDE SEQUENCE [LARGE SCALE GENOMIC DNA]</scope>
    <source>
        <strain evidence="10 11">Neff</strain>
    </source>
</reference>
<sequence length="493" mass="53910">MERLPAEAGSSPSSSLLPSSPSKTTSRPPYDDEDPLADVAGAGGDGEKKALGVFSMVAVVYFLVCGGSYGTEDLGGSLPPLFGLLGILVIPWLWSLPVALITAELATAMPDASGFLLWSRRAFGPFVSFLDAWIMIVVVIIDQALYPLIFVSYIETLVELTWWQAYLINLGYILLCMIVNLLGVSTMGHFSKIFSALALLPFVIFVAAGFFSDRFDPHAWVETAKGKTIASSTRPCPHEWDVPLYLSVLLWATCGFEYSGFLAGDVDKPRRTFPIVMIGSIFLMIATYFFPIAMAIAIAEDPSEITEGAYPALALEIGLGEWIKYLMIAGGLASTMGTYNAYLGTTASALRAQAEEGVAPSIFSAFPQYKSPIVAIIFFSLTTAALVLLDFSVLVEIESLLYCLHVLLLAGTVIRLRWKEPELERPFALPFGKIGVVLIASLPMLITFFNIGSLFYYGWIFPLISVGVVTSGCLLYLVRHLVRRRWEYHSYPS</sequence>
<feature type="transmembrane region" description="Helical" evidence="9">
    <location>
        <begin position="244"/>
        <end position="263"/>
    </location>
</feature>
<dbReference type="Gene3D" id="1.20.1740.10">
    <property type="entry name" value="Amino acid/polyamine transporter I"/>
    <property type="match status" value="1"/>
</dbReference>
<evidence type="ECO:0000256" key="1">
    <source>
        <dbReference type="ARBA" id="ARBA00004651"/>
    </source>
</evidence>
<feature type="compositionally biased region" description="Low complexity" evidence="8">
    <location>
        <begin position="10"/>
        <end position="28"/>
    </location>
</feature>
<dbReference type="InterPro" id="IPR044566">
    <property type="entry name" value="RMV1-like"/>
</dbReference>